<reference evidence="3 4" key="1">
    <citation type="journal article" date="2010" name="Nature">
        <title>The Ectocarpus genome and the independent evolution of multicellularity in brown algae.</title>
        <authorList>
            <person name="Cock J.M."/>
            <person name="Sterck L."/>
            <person name="Rouze P."/>
            <person name="Scornet D."/>
            <person name="Allen A.E."/>
            <person name="Amoutzias G."/>
            <person name="Anthouard V."/>
            <person name="Artiguenave F."/>
            <person name="Aury J.M."/>
            <person name="Badger J.H."/>
            <person name="Beszteri B."/>
            <person name="Billiau K."/>
            <person name="Bonnet E."/>
            <person name="Bothwell J.H."/>
            <person name="Bowler C."/>
            <person name="Boyen C."/>
            <person name="Brownlee C."/>
            <person name="Carrano C.J."/>
            <person name="Charrier B."/>
            <person name="Cho G.Y."/>
            <person name="Coelho S.M."/>
            <person name="Collen J."/>
            <person name="Corre E."/>
            <person name="Da Silva C."/>
            <person name="Delage L."/>
            <person name="Delaroque N."/>
            <person name="Dittami S.M."/>
            <person name="Doulbeau S."/>
            <person name="Elias M."/>
            <person name="Farnham G."/>
            <person name="Gachon C.M."/>
            <person name="Gschloessl B."/>
            <person name="Heesch S."/>
            <person name="Jabbari K."/>
            <person name="Jubin C."/>
            <person name="Kawai H."/>
            <person name="Kimura K."/>
            <person name="Kloareg B."/>
            <person name="Kupper F.C."/>
            <person name="Lang D."/>
            <person name="Le Bail A."/>
            <person name="Leblanc C."/>
            <person name="Lerouge P."/>
            <person name="Lohr M."/>
            <person name="Lopez P.J."/>
            <person name="Martens C."/>
            <person name="Maumus F."/>
            <person name="Michel G."/>
            <person name="Miranda-Saavedra D."/>
            <person name="Morales J."/>
            <person name="Moreau H."/>
            <person name="Motomura T."/>
            <person name="Nagasato C."/>
            <person name="Napoli C.A."/>
            <person name="Nelson D.R."/>
            <person name="Nyvall-Collen P."/>
            <person name="Peters A.F."/>
            <person name="Pommier C."/>
            <person name="Potin P."/>
            <person name="Poulain J."/>
            <person name="Quesneville H."/>
            <person name="Read B."/>
            <person name="Rensing S.A."/>
            <person name="Ritter A."/>
            <person name="Rousvoal S."/>
            <person name="Samanta M."/>
            <person name="Samson G."/>
            <person name="Schroeder D.C."/>
            <person name="Segurens B."/>
            <person name="Strittmatter M."/>
            <person name="Tonon T."/>
            <person name="Tregear J.W."/>
            <person name="Valentin K."/>
            <person name="von Dassow P."/>
            <person name="Yamagishi T."/>
            <person name="Van de Peer Y."/>
            <person name="Wincker P."/>
        </authorList>
    </citation>
    <scope>NUCLEOTIDE SEQUENCE [LARGE SCALE GENOMIC DNA]</scope>
    <source>
        <strain evidence="4">Ec32 / CCAP1310/4</strain>
    </source>
</reference>
<dbReference type="Proteomes" id="UP000002630">
    <property type="component" value="Unassembled WGS sequence"/>
</dbReference>
<feature type="compositionally biased region" description="Basic and acidic residues" evidence="1">
    <location>
        <begin position="55"/>
        <end position="71"/>
    </location>
</feature>
<dbReference type="InterPro" id="IPR053000">
    <property type="entry name" value="WSS1-like_metalloprotease"/>
</dbReference>
<dbReference type="OrthoDB" id="261960at2759"/>
<dbReference type="STRING" id="2880.D7FJ82"/>
<evidence type="ECO:0000259" key="2">
    <source>
        <dbReference type="PROSITE" id="PS51397"/>
    </source>
</evidence>
<protein>
    <recommendedName>
        <fullName evidence="2">WLM domain-containing protein</fullName>
    </recommendedName>
</protein>
<feature type="region of interest" description="Disordered" evidence="1">
    <location>
        <begin position="38"/>
        <end position="108"/>
    </location>
</feature>
<evidence type="ECO:0000256" key="1">
    <source>
        <dbReference type="SAM" id="MobiDB-lite"/>
    </source>
</evidence>
<dbReference type="EMBL" id="FN649760">
    <property type="protein sequence ID" value="CBJ34186.1"/>
    <property type="molecule type" value="Genomic_DNA"/>
</dbReference>
<dbReference type="eggNOG" id="KOG1558">
    <property type="taxonomic scope" value="Eukaryota"/>
</dbReference>
<organism evidence="3 4">
    <name type="scientific">Ectocarpus siliculosus</name>
    <name type="common">Brown alga</name>
    <name type="synonym">Conferva siliculosa</name>
    <dbReference type="NCBI Taxonomy" id="2880"/>
    <lineage>
        <taxon>Eukaryota</taxon>
        <taxon>Sar</taxon>
        <taxon>Stramenopiles</taxon>
        <taxon>Ochrophyta</taxon>
        <taxon>PX clade</taxon>
        <taxon>Phaeophyceae</taxon>
        <taxon>Ectocarpales</taxon>
        <taxon>Ectocarpaceae</taxon>
        <taxon>Ectocarpus</taxon>
    </lineage>
</organism>
<dbReference type="PANTHER" id="PTHR46622">
    <property type="entry name" value="DNA-DEPENDENT METALLOPROTEASE WSS1"/>
    <property type="match status" value="1"/>
</dbReference>
<feature type="compositionally biased region" description="Low complexity" evidence="1">
    <location>
        <begin position="95"/>
        <end position="108"/>
    </location>
</feature>
<dbReference type="Pfam" id="PF08325">
    <property type="entry name" value="WLM"/>
    <property type="match status" value="1"/>
</dbReference>
<evidence type="ECO:0000313" key="3">
    <source>
        <dbReference type="EMBL" id="CBJ34186.1"/>
    </source>
</evidence>
<keyword evidence="4" id="KW-1185">Reference proteome</keyword>
<feature type="domain" description="WLM" evidence="2">
    <location>
        <begin position="1"/>
        <end position="72"/>
    </location>
</feature>
<feature type="compositionally biased region" description="Gly residues" evidence="1">
    <location>
        <begin position="76"/>
        <end position="88"/>
    </location>
</feature>
<evidence type="ECO:0000313" key="4">
    <source>
        <dbReference type="Proteomes" id="UP000002630"/>
    </source>
</evidence>
<dbReference type="PROSITE" id="PS51397">
    <property type="entry name" value="WLM"/>
    <property type="match status" value="1"/>
</dbReference>
<accession>D7FJ82</accession>
<proteinExistence type="predicted"/>
<dbReference type="GO" id="GO:0008237">
    <property type="term" value="F:metallopeptidase activity"/>
    <property type="evidence" value="ECO:0007669"/>
    <property type="project" value="TreeGrafter"/>
</dbReference>
<dbReference type="InParanoid" id="D7FJ82"/>
<dbReference type="PANTHER" id="PTHR46622:SF1">
    <property type="entry name" value="DNA-DEPENDENT METALLOPROTEASE WSS1"/>
    <property type="match status" value="1"/>
</dbReference>
<dbReference type="AlphaFoldDB" id="D7FJ82"/>
<dbReference type="GO" id="GO:0006281">
    <property type="term" value="P:DNA repair"/>
    <property type="evidence" value="ECO:0007669"/>
    <property type="project" value="TreeGrafter"/>
</dbReference>
<name>D7FJ82_ECTSI</name>
<dbReference type="GO" id="GO:0005634">
    <property type="term" value="C:nucleus"/>
    <property type="evidence" value="ECO:0007669"/>
    <property type="project" value="TreeGrafter"/>
</dbReference>
<gene>
    <name evidence="3" type="ORF">Esi_1297_0001</name>
</gene>
<dbReference type="InterPro" id="IPR013536">
    <property type="entry name" value="WLM_dom"/>
</dbReference>
<sequence>MLHELVHNQIGPHSAKFYRMLDQLNDECDKLIREGITGRNMPFAGDGQSLGGGRAPEDARAAALKAAEKRQQQQGIMGGGGQRLGGVSGSSPSDAVSAAQRAAAAAQW</sequence>